<dbReference type="PANTHER" id="PTHR11409:SF43">
    <property type="entry name" value="ADENOSINE DEAMINASE"/>
    <property type="match status" value="1"/>
</dbReference>
<dbReference type="Proteomes" id="UP001252207">
    <property type="component" value="Unassembled WGS sequence"/>
</dbReference>
<dbReference type="SUPFAM" id="SSF51556">
    <property type="entry name" value="Metallo-dependent hydrolases"/>
    <property type="match status" value="1"/>
</dbReference>
<organism evidence="8 9">
    <name type="scientific">Providencia huaxiensis</name>
    <dbReference type="NCBI Taxonomy" id="2027290"/>
    <lineage>
        <taxon>Bacteria</taxon>
        <taxon>Pseudomonadati</taxon>
        <taxon>Pseudomonadota</taxon>
        <taxon>Gammaproteobacteria</taxon>
        <taxon>Enterobacterales</taxon>
        <taxon>Morganellaceae</taxon>
        <taxon>Providencia</taxon>
    </lineage>
</organism>
<accession>A0ABU2IZ64</accession>
<dbReference type="Pfam" id="PF00962">
    <property type="entry name" value="A_deaminase"/>
    <property type="match status" value="1"/>
</dbReference>
<dbReference type="NCBIfam" id="TIGR01430">
    <property type="entry name" value="aden_deam"/>
    <property type="match status" value="1"/>
</dbReference>
<evidence type="ECO:0000313" key="9">
    <source>
        <dbReference type="Proteomes" id="UP001252207"/>
    </source>
</evidence>
<evidence type="ECO:0000256" key="6">
    <source>
        <dbReference type="ARBA" id="ARBA00022833"/>
    </source>
</evidence>
<dbReference type="InterPro" id="IPR001365">
    <property type="entry name" value="A_deaminase_dom"/>
</dbReference>
<evidence type="ECO:0000313" key="8">
    <source>
        <dbReference type="EMBL" id="MDT0134358.1"/>
    </source>
</evidence>
<dbReference type="PANTHER" id="PTHR11409">
    <property type="entry name" value="ADENOSINE DEAMINASE"/>
    <property type="match status" value="1"/>
</dbReference>
<dbReference type="GO" id="GO:0016787">
    <property type="term" value="F:hydrolase activity"/>
    <property type="evidence" value="ECO:0007669"/>
    <property type="project" value="UniProtKB-KW"/>
</dbReference>
<comment type="caution">
    <text evidence="8">The sequence shown here is derived from an EMBL/GenBank/DDBJ whole genome shotgun (WGS) entry which is preliminary data.</text>
</comment>
<evidence type="ECO:0000256" key="1">
    <source>
        <dbReference type="ARBA" id="ARBA00001947"/>
    </source>
</evidence>
<comment type="cofactor">
    <cofactor evidence="1">
        <name>Zn(2+)</name>
        <dbReference type="ChEBI" id="CHEBI:29105"/>
    </cofactor>
</comment>
<keyword evidence="6" id="KW-0862">Zinc</keyword>
<protein>
    <recommendedName>
        <fullName evidence="3">adenosine deaminase</fullName>
        <ecNumber evidence="3">3.5.4.4</ecNumber>
    </recommendedName>
</protein>
<evidence type="ECO:0000256" key="4">
    <source>
        <dbReference type="ARBA" id="ARBA00022723"/>
    </source>
</evidence>
<dbReference type="InterPro" id="IPR032466">
    <property type="entry name" value="Metal_Hydrolase"/>
</dbReference>
<evidence type="ECO:0000259" key="7">
    <source>
        <dbReference type="Pfam" id="PF00962"/>
    </source>
</evidence>
<dbReference type="EMBL" id="JANAVW010000001">
    <property type="protein sequence ID" value="MDT0134358.1"/>
    <property type="molecule type" value="Genomic_DNA"/>
</dbReference>
<evidence type="ECO:0000256" key="2">
    <source>
        <dbReference type="ARBA" id="ARBA00006676"/>
    </source>
</evidence>
<keyword evidence="4" id="KW-0479">Metal-binding</keyword>
<dbReference type="Gene3D" id="3.20.20.140">
    <property type="entry name" value="Metal-dependent hydrolases"/>
    <property type="match status" value="1"/>
</dbReference>
<sequence length="343" mass="38963">MKEQLSNRVGCTDDMHEKINLMPKVELHVHLDTCLSFHYVKQANPSISFNEFASAFIAPEKCEDLGDFLKCIEPQLDILQTKMAISLAVNDLFEQLQNDNVIYVELRFAPLLHLRKGLKSAEVVEVVLDAMEQAKEKYAIEARLILCTLRHFTEQQSLETAQLVIDYQGSNVVALDLAADEARFTLSNHQAAFDYVRSYGGHVIAHAGEALGYESVLETLDKLKVSRIGHGVRSIESDEIIERLKLNKILLEVCPSCNITCNVFDSIQVHPVNELKKRGVRLNINTDARTVANTTLNQEYQLLHKVFNWTIDDFIQCNVHALEASFLNDIVREQLTNKIKNWL</sequence>
<dbReference type="InterPro" id="IPR006330">
    <property type="entry name" value="Ado/ade_deaminase"/>
</dbReference>
<comment type="similarity">
    <text evidence="2">Belongs to the metallo-dependent hydrolases superfamily. Adenosine and AMP deaminases family.</text>
</comment>
<evidence type="ECO:0000256" key="3">
    <source>
        <dbReference type="ARBA" id="ARBA00012784"/>
    </source>
</evidence>
<gene>
    <name evidence="8" type="primary">add</name>
    <name evidence="8" type="ORF">NLX89_13530</name>
</gene>
<dbReference type="RefSeq" id="WP_232368195.1">
    <property type="nucleotide sequence ID" value="NZ_CP031123.2"/>
</dbReference>
<dbReference type="EC" id="3.5.4.4" evidence="3"/>
<reference evidence="8 9" key="1">
    <citation type="submission" date="2022-06" db="EMBL/GenBank/DDBJ databases">
        <title>Chromosome and plasmid sequencings of Enterobacteriales species co-exiting double carbapenemases.</title>
        <authorList>
            <person name="Fu Y."/>
        </authorList>
    </citation>
    <scope>NUCLEOTIDE SEQUENCE [LARGE SCALE GENOMIC DNA]</scope>
    <source>
        <strain evidence="8 9">21030615019</strain>
    </source>
</reference>
<dbReference type="GeneID" id="89490781"/>
<evidence type="ECO:0000256" key="5">
    <source>
        <dbReference type="ARBA" id="ARBA00022801"/>
    </source>
</evidence>
<keyword evidence="5 8" id="KW-0378">Hydrolase</keyword>
<feature type="domain" description="Adenosine deaminase" evidence="7">
    <location>
        <begin position="23"/>
        <end position="342"/>
    </location>
</feature>
<keyword evidence="9" id="KW-1185">Reference proteome</keyword>
<proteinExistence type="inferred from homology"/>
<name>A0ABU2IZ64_9GAMM</name>